<evidence type="ECO:0000313" key="3">
    <source>
        <dbReference type="Proteomes" id="UP000259683"/>
    </source>
</evidence>
<organism evidence="2 3">
    <name type="scientific">Caulobacter phage CcrSC</name>
    <dbReference type="NCBI Taxonomy" id="2283272"/>
    <lineage>
        <taxon>Viruses</taxon>
        <taxon>Duplodnaviria</taxon>
        <taxon>Heunggongvirae</taxon>
        <taxon>Uroviricota</taxon>
        <taxon>Caudoviricetes</taxon>
        <taxon>Jeanschmidtviridae</taxon>
        <taxon>Bertelyvirus</taxon>
        <taxon>Bertelyvirus SC</taxon>
    </lineage>
</organism>
<reference evidence="2" key="2">
    <citation type="submission" date="2018-07" db="EMBL/GenBank/DDBJ databases">
        <authorList>
            <person name="Wilson K.M."/>
            <person name="Ely B."/>
        </authorList>
    </citation>
    <scope>NUCLEOTIDE SEQUENCE</scope>
</reference>
<reference evidence="3" key="1">
    <citation type="submission" date="2018-07" db="EMBL/GenBank/DDBJ databases">
        <title>Giant CbK-like Caulobacter bacteriophages have genetically divergent genomes.</title>
        <authorList>
            <person name="Wilson K.M."/>
            <person name="Ely B."/>
        </authorList>
    </citation>
    <scope>NUCLEOTIDE SEQUENCE [LARGE SCALE GENOMIC DNA]</scope>
</reference>
<evidence type="ECO:0000313" key="2">
    <source>
        <dbReference type="EMBL" id="AXQ70104.1"/>
    </source>
</evidence>
<sequence length="208" mass="22939">MTAAASLFEQAQIEAAQAAIDANTARVGLETEDATPGTDLFHLLGSLLTWADAWAVDFDDILSQVREPVNLSKTVTRFDPATYGQDQRLAAIRANLDQRNTPSVPVLTRDEAETEAMRDLAAVVGKVIKVHDITGYFGETGQEDLRPHDGAPAFSVIVLPSDRDDVIYWNDEHLDVRWNVTPAPGETRLYELRSLWVFGRGYVIEGEG</sequence>
<name>A0A385EDZ4_9CAUD</name>
<dbReference type="Proteomes" id="UP000259683">
    <property type="component" value="Segment"/>
</dbReference>
<reference evidence="2" key="4">
    <citation type="submission" date="2021-07" db="EMBL/GenBank/DDBJ databases">
        <title>Giant CbK-like Caulobacter bacteriophages have genetically divergent genomes.</title>
        <authorList>
            <person name="Wilson K."/>
            <person name="Ely B."/>
        </authorList>
    </citation>
    <scope>NUCLEOTIDE SEQUENCE</scope>
</reference>
<dbReference type="EMBL" id="MH588547">
    <property type="protein sequence ID" value="AXQ70104.1"/>
    <property type="molecule type" value="Genomic_DNA"/>
</dbReference>
<evidence type="ECO:0000313" key="1">
    <source>
        <dbReference type="EMBL" id="AXQ69604.1"/>
    </source>
</evidence>
<dbReference type="EMBL" id="MH588547">
    <property type="protein sequence ID" value="AXQ69604.1"/>
    <property type="molecule type" value="Genomic_DNA"/>
</dbReference>
<gene>
    <name evidence="1" type="ORF">CcrSC_gp022</name>
    <name evidence="2" type="ORF">CcrSC_gp522</name>
</gene>
<protein>
    <submittedName>
        <fullName evidence="2">Uncharacterized protein</fullName>
    </submittedName>
</protein>
<keyword evidence="3" id="KW-1185">Reference proteome</keyword>
<reference evidence="3" key="3">
    <citation type="submission" date="2018-09" db="EMBL/GenBank/DDBJ databases">
        <title>Giant CbK-like Caulobacter bacteriophages have genetically divergent genomes.</title>
        <authorList>
            <person name="Wilson K."/>
            <person name="Ely B."/>
        </authorList>
    </citation>
    <scope>NUCLEOTIDE SEQUENCE [LARGE SCALE GENOMIC DNA]</scope>
</reference>
<accession>A0A385EDZ4</accession>
<proteinExistence type="predicted"/>